<accession>A0ABT9I227</accession>
<dbReference type="EMBL" id="JAPJDZ010000049">
    <property type="protein sequence ID" value="MDP5137442.1"/>
    <property type="molecule type" value="Genomic_DNA"/>
</dbReference>
<comment type="caution">
    <text evidence="2">The sequence shown here is derived from an EMBL/GenBank/DDBJ whole genome shotgun (WGS) entry which is preliminary data.</text>
</comment>
<evidence type="ECO:0000313" key="3">
    <source>
        <dbReference type="Proteomes" id="UP001231109"/>
    </source>
</evidence>
<reference evidence="2 3" key="1">
    <citation type="submission" date="2022-11" db="EMBL/GenBank/DDBJ databases">
        <title>Viruses from the air-sea interface of a natural surface slick.</title>
        <authorList>
            <person name="Rahlff J."/>
            <person name="Holmfeldt K."/>
        </authorList>
    </citation>
    <scope>NUCLEOTIDE SEQUENCE [LARGE SCALE GENOMIC DNA]</scope>
    <source>
        <strain evidence="2 3">SMS4</strain>
    </source>
</reference>
<dbReference type="RefSeq" id="WP_305976777.1">
    <property type="nucleotide sequence ID" value="NZ_JAPJDZ010000049.1"/>
</dbReference>
<keyword evidence="1" id="KW-0732">Signal</keyword>
<protein>
    <recommendedName>
        <fullName evidence="4">Solute-binding protein family 3/N-terminal domain-containing protein</fullName>
    </recommendedName>
</protein>
<organism evidence="2 3">
    <name type="scientific">Rheinheimera baltica</name>
    <dbReference type="NCBI Taxonomy" id="67576"/>
    <lineage>
        <taxon>Bacteria</taxon>
        <taxon>Pseudomonadati</taxon>
        <taxon>Pseudomonadota</taxon>
        <taxon>Gammaproteobacteria</taxon>
        <taxon>Chromatiales</taxon>
        <taxon>Chromatiaceae</taxon>
        <taxon>Rheinheimera</taxon>
    </lineage>
</organism>
<name>A0ABT9I227_9GAMM</name>
<sequence length="460" mass="51320">MVRTLLLALLIVFSQVQAATLTLAFDTPGIEISTQEQLKLIQRVAEISNADIRIVTSGNSAEADLLLTTRPSLNSWIFSQIVVSYVPSLIALSLQDVDLLSGAKIAQLPRAYTLADNDVDRIPVDSNVLSLLQAKRYDVIVEVSSGVFQHDIKSQLYRRSLYPGRYIRLAMKTNGLKDGIEQLAQSHANTEVKLLDESARPVKIQLIAKSFNPYKYLLQETTEDLGFFSLLQQQLPQSFLTSVVTSTADAAATLQQPLPACIVNYRKRADRDHLIFSLPTQVYLGPRLYVAKTNPLVGTLTALLEAGAELSFQYIARHAPMTRLATLEALKQDVSVPNAIEQQHHFLPLLRFDSSVSLLQRNRVDGLWIYPVMFRFSLDDVANASDFRSFVLQETAKTTPVYLACNNTVETHQLIENLNQLLSDPSFLAKLLTHYSIGLNPADAEDYSIQYRQVLKDAAQ</sequence>
<proteinExistence type="predicted"/>
<evidence type="ECO:0008006" key="4">
    <source>
        <dbReference type="Google" id="ProtNLM"/>
    </source>
</evidence>
<evidence type="ECO:0000256" key="1">
    <source>
        <dbReference type="SAM" id="SignalP"/>
    </source>
</evidence>
<dbReference type="Proteomes" id="UP001231109">
    <property type="component" value="Unassembled WGS sequence"/>
</dbReference>
<feature type="chain" id="PRO_5046903353" description="Solute-binding protein family 3/N-terminal domain-containing protein" evidence="1">
    <location>
        <begin position="19"/>
        <end position="460"/>
    </location>
</feature>
<evidence type="ECO:0000313" key="2">
    <source>
        <dbReference type="EMBL" id="MDP5137442.1"/>
    </source>
</evidence>
<gene>
    <name evidence="2" type="ORF">ORJ04_15915</name>
</gene>
<feature type="signal peptide" evidence="1">
    <location>
        <begin position="1"/>
        <end position="18"/>
    </location>
</feature>
<keyword evidence="3" id="KW-1185">Reference proteome</keyword>